<dbReference type="PRINTS" id="PR00368">
    <property type="entry name" value="FADPNR"/>
</dbReference>
<keyword evidence="3 10" id="KW-0285">Flavoprotein</keyword>
<evidence type="ECO:0000259" key="11">
    <source>
        <dbReference type="Pfam" id="PF02852"/>
    </source>
</evidence>
<dbReference type="SUPFAM" id="SSF51905">
    <property type="entry name" value="FAD/NAD(P)-binding domain"/>
    <property type="match status" value="1"/>
</dbReference>
<dbReference type="Pfam" id="PF07992">
    <property type="entry name" value="Pyr_redox_2"/>
    <property type="match status" value="1"/>
</dbReference>
<evidence type="ECO:0000256" key="4">
    <source>
        <dbReference type="ARBA" id="ARBA00022827"/>
    </source>
</evidence>
<dbReference type="PIRSF" id="PIRSF000350">
    <property type="entry name" value="Mercury_reductase_MerA"/>
    <property type="match status" value="1"/>
</dbReference>
<dbReference type="GO" id="GO:0050660">
    <property type="term" value="F:flavin adenine dinucleotide binding"/>
    <property type="evidence" value="ECO:0007669"/>
    <property type="project" value="InterPro"/>
</dbReference>
<evidence type="ECO:0000256" key="6">
    <source>
        <dbReference type="ARBA" id="ARBA00023027"/>
    </source>
</evidence>
<keyword evidence="5 10" id="KW-0560">Oxidoreductase</keyword>
<dbReference type="PRINTS" id="PR00411">
    <property type="entry name" value="PNDRDTASEI"/>
</dbReference>
<dbReference type="FunFam" id="3.30.390.30:FF:000001">
    <property type="entry name" value="Dihydrolipoyl dehydrogenase"/>
    <property type="match status" value="1"/>
</dbReference>
<dbReference type="InterPro" id="IPR016156">
    <property type="entry name" value="FAD/NAD-linked_Rdtase_dimer_sf"/>
</dbReference>
<sequence length="467" mass="48190">MAEERRTELAVVGAGPGGYVAAIRAAQRGVDVTLVEKDALGGTCLNVGCIPSKALAHAAGVAHRAASASEMGVHADVSVDLAQTNEWTDGVVDRLTSGVEKLCKANGVALVEGRAEFVDERTLRVERPRGSERVAFEHAVVATGSRPTEVPGFAFDGERVLDSTAALDLDAVPESLVIVGGGYIGMELSTAYAKLGCDVTVVERLDDVLAGYEDDVARAVRRRAADLGVTFRFGERPSEWRESGDGVVVTTTDGEERHDYRAEAVVVAVGRDPVLDSLNLDAIGLEANADGRLETDARGRTSVESVFAVGDVAPGPMLAHKASAEGRVVAAVVAGEDASLDERAVPTAVFTDPEVATVGLTEAEAESEGLDPVVGEFPMGASGRALTVGEPDGFVRLVADGGTGVVLGAQIVGPEASELIAEVGLALTMGATLADVAASIHTHPTLSEGVMEAAENALGEAIHTLNR</sequence>
<name>A0A830F8F0_9EURY</name>
<evidence type="ECO:0000256" key="8">
    <source>
        <dbReference type="ARBA" id="ARBA00023284"/>
    </source>
</evidence>
<evidence type="ECO:0000256" key="5">
    <source>
        <dbReference type="ARBA" id="ARBA00023002"/>
    </source>
</evidence>
<dbReference type="PANTHER" id="PTHR22912">
    <property type="entry name" value="DISULFIDE OXIDOREDUCTASE"/>
    <property type="match status" value="1"/>
</dbReference>
<evidence type="ECO:0000313" key="14">
    <source>
        <dbReference type="Proteomes" id="UP000628840"/>
    </source>
</evidence>
<dbReference type="EC" id="1.8.1.4" evidence="2 10"/>
<dbReference type="GO" id="GO:0004148">
    <property type="term" value="F:dihydrolipoyl dehydrogenase (NADH) activity"/>
    <property type="evidence" value="ECO:0007669"/>
    <property type="project" value="UniProtKB-EC"/>
</dbReference>
<keyword evidence="8 10" id="KW-0676">Redox-active center</keyword>
<dbReference type="GO" id="GO:0006103">
    <property type="term" value="P:2-oxoglutarate metabolic process"/>
    <property type="evidence" value="ECO:0007669"/>
    <property type="project" value="TreeGrafter"/>
</dbReference>
<keyword evidence="4 10" id="KW-0274">FAD</keyword>
<keyword evidence="7" id="KW-1015">Disulfide bond</keyword>
<feature type="domain" description="FAD/NAD(P)-binding" evidence="12">
    <location>
        <begin position="8"/>
        <end position="326"/>
    </location>
</feature>
<evidence type="ECO:0000256" key="9">
    <source>
        <dbReference type="ARBA" id="ARBA00049187"/>
    </source>
</evidence>
<dbReference type="InterPro" id="IPR006258">
    <property type="entry name" value="Lipoamide_DH"/>
</dbReference>
<comment type="cofactor">
    <cofactor evidence="10">
        <name>FAD</name>
        <dbReference type="ChEBI" id="CHEBI:57692"/>
    </cofactor>
    <text evidence="10">Binds 1 FAD per subunit.</text>
</comment>
<dbReference type="InterPro" id="IPR012999">
    <property type="entry name" value="Pyr_OxRdtase_I_AS"/>
</dbReference>
<evidence type="ECO:0000256" key="2">
    <source>
        <dbReference type="ARBA" id="ARBA00012608"/>
    </source>
</evidence>
<dbReference type="EMBL" id="BMPF01000001">
    <property type="protein sequence ID" value="GGL29258.1"/>
    <property type="molecule type" value="Genomic_DNA"/>
</dbReference>
<keyword evidence="6 10" id="KW-0520">NAD</keyword>
<dbReference type="Proteomes" id="UP000628840">
    <property type="component" value="Unassembled WGS sequence"/>
</dbReference>
<evidence type="ECO:0000256" key="1">
    <source>
        <dbReference type="ARBA" id="ARBA00007532"/>
    </source>
</evidence>
<dbReference type="OrthoDB" id="27922at2157"/>
<dbReference type="AlphaFoldDB" id="A0A830F8F0"/>
<dbReference type="NCBIfam" id="TIGR01350">
    <property type="entry name" value="lipoamide_DH"/>
    <property type="match status" value="1"/>
</dbReference>
<feature type="domain" description="Pyridine nucleotide-disulphide oxidoreductase dimerisation" evidence="11">
    <location>
        <begin position="345"/>
        <end position="454"/>
    </location>
</feature>
<dbReference type="RefSeq" id="WP_188880238.1">
    <property type="nucleotide sequence ID" value="NZ_BMPF01000001.1"/>
</dbReference>
<dbReference type="InterPro" id="IPR036188">
    <property type="entry name" value="FAD/NAD-bd_sf"/>
</dbReference>
<dbReference type="InterPro" id="IPR050151">
    <property type="entry name" value="Class-I_Pyr_Nuc-Dis_Oxidored"/>
</dbReference>
<evidence type="ECO:0000256" key="10">
    <source>
        <dbReference type="RuleBase" id="RU003692"/>
    </source>
</evidence>
<dbReference type="InterPro" id="IPR004099">
    <property type="entry name" value="Pyr_nucl-diS_OxRdtase_dimer"/>
</dbReference>
<keyword evidence="14" id="KW-1185">Reference proteome</keyword>
<dbReference type="PROSITE" id="PS00076">
    <property type="entry name" value="PYRIDINE_REDOX_1"/>
    <property type="match status" value="1"/>
</dbReference>
<evidence type="ECO:0000256" key="3">
    <source>
        <dbReference type="ARBA" id="ARBA00022630"/>
    </source>
</evidence>
<comment type="similarity">
    <text evidence="1 10">Belongs to the class-I pyridine nucleotide-disulfide oxidoreductase family.</text>
</comment>
<proteinExistence type="inferred from homology"/>
<evidence type="ECO:0000256" key="7">
    <source>
        <dbReference type="ARBA" id="ARBA00023157"/>
    </source>
</evidence>
<evidence type="ECO:0000313" key="13">
    <source>
        <dbReference type="EMBL" id="GGL29258.1"/>
    </source>
</evidence>
<comment type="miscellaneous">
    <text evidence="10">The active site is a redox-active disulfide bond.</text>
</comment>
<dbReference type="Pfam" id="PF02852">
    <property type="entry name" value="Pyr_redox_dim"/>
    <property type="match status" value="1"/>
</dbReference>
<dbReference type="Gene3D" id="3.50.50.60">
    <property type="entry name" value="FAD/NAD(P)-binding domain"/>
    <property type="match status" value="2"/>
</dbReference>
<dbReference type="Gene3D" id="3.30.390.30">
    <property type="match status" value="1"/>
</dbReference>
<gene>
    <name evidence="13" type="ORF">GCM10009037_11210</name>
</gene>
<accession>A0A830F8F0</accession>
<dbReference type="PANTHER" id="PTHR22912:SF160">
    <property type="entry name" value="DIHYDROLIPOYL DEHYDROGENASE"/>
    <property type="match status" value="1"/>
</dbReference>
<comment type="caution">
    <text evidence="13">The sequence shown here is derived from an EMBL/GenBank/DDBJ whole genome shotgun (WGS) entry which is preliminary data.</text>
</comment>
<comment type="catalytic activity">
    <reaction evidence="9 10">
        <text>N(6)-[(R)-dihydrolipoyl]-L-lysyl-[protein] + NAD(+) = N(6)-[(R)-lipoyl]-L-lysyl-[protein] + NADH + H(+)</text>
        <dbReference type="Rhea" id="RHEA:15045"/>
        <dbReference type="Rhea" id="RHEA-COMP:10474"/>
        <dbReference type="Rhea" id="RHEA-COMP:10475"/>
        <dbReference type="ChEBI" id="CHEBI:15378"/>
        <dbReference type="ChEBI" id="CHEBI:57540"/>
        <dbReference type="ChEBI" id="CHEBI:57945"/>
        <dbReference type="ChEBI" id="CHEBI:83099"/>
        <dbReference type="ChEBI" id="CHEBI:83100"/>
        <dbReference type="EC" id="1.8.1.4"/>
    </reaction>
</comment>
<evidence type="ECO:0000259" key="12">
    <source>
        <dbReference type="Pfam" id="PF07992"/>
    </source>
</evidence>
<protein>
    <recommendedName>
        <fullName evidence="2 10">Dihydrolipoyl dehydrogenase</fullName>
        <ecNumber evidence="2 10">1.8.1.4</ecNumber>
    </recommendedName>
</protein>
<dbReference type="InterPro" id="IPR001100">
    <property type="entry name" value="Pyr_nuc-diS_OxRdtase"/>
</dbReference>
<dbReference type="SUPFAM" id="SSF55424">
    <property type="entry name" value="FAD/NAD-linked reductases, dimerisation (C-terminal) domain"/>
    <property type="match status" value="1"/>
</dbReference>
<dbReference type="InterPro" id="IPR023753">
    <property type="entry name" value="FAD/NAD-binding_dom"/>
</dbReference>
<reference evidence="13 14" key="1">
    <citation type="journal article" date="2019" name="Int. J. Syst. Evol. Microbiol.">
        <title>The Global Catalogue of Microorganisms (GCM) 10K type strain sequencing project: providing services to taxonomists for standard genome sequencing and annotation.</title>
        <authorList>
            <consortium name="The Broad Institute Genomics Platform"/>
            <consortium name="The Broad Institute Genome Sequencing Center for Infectious Disease"/>
            <person name="Wu L."/>
            <person name="Ma J."/>
        </authorList>
    </citation>
    <scope>NUCLEOTIDE SEQUENCE [LARGE SCALE GENOMIC DNA]</scope>
    <source>
        <strain evidence="13 14">JCM 19585</strain>
    </source>
</reference>
<organism evidence="13 14">
    <name type="scientific">Halarchaeum grantii</name>
    <dbReference type="NCBI Taxonomy" id="1193105"/>
    <lineage>
        <taxon>Archaea</taxon>
        <taxon>Methanobacteriati</taxon>
        <taxon>Methanobacteriota</taxon>
        <taxon>Stenosarchaea group</taxon>
        <taxon>Halobacteria</taxon>
        <taxon>Halobacteriales</taxon>
        <taxon>Halobacteriaceae</taxon>
    </lineage>
</organism>